<keyword evidence="2" id="KW-1185">Reference proteome</keyword>
<dbReference type="SUPFAM" id="SSF55781">
    <property type="entry name" value="GAF domain-like"/>
    <property type="match status" value="1"/>
</dbReference>
<evidence type="ECO:0000313" key="1">
    <source>
        <dbReference type="EMBL" id="OEG11872.1"/>
    </source>
</evidence>
<comment type="caution">
    <text evidence="1">The sequence shown here is derived from an EMBL/GenBank/DDBJ whole genome shotgun (WGS) entry which is preliminary data.</text>
</comment>
<gene>
    <name evidence="1" type="ORF">BCR21_06465</name>
</gene>
<evidence type="ECO:0008006" key="3">
    <source>
        <dbReference type="Google" id="ProtNLM"/>
    </source>
</evidence>
<dbReference type="EMBL" id="MIJZ01000012">
    <property type="protein sequence ID" value="OEG11872.1"/>
    <property type="molecule type" value="Genomic_DNA"/>
</dbReference>
<dbReference type="AlphaFoldDB" id="A0A1E5GGN8"/>
<dbReference type="RefSeq" id="WP_069645725.1">
    <property type="nucleotide sequence ID" value="NZ_MIJZ01000012.1"/>
</dbReference>
<proteinExistence type="predicted"/>
<accession>A0A1E5GGN8</accession>
<reference evidence="2" key="1">
    <citation type="submission" date="2016-09" db="EMBL/GenBank/DDBJ databases">
        <authorList>
            <person name="Gulvik C.A."/>
        </authorList>
    </citation>
    <scope>NUCLEOTIDE SEQUENCE [LARGE SCALE GENOMIC DNA]</scope>
    <source>
        <strain evidence="2">DSM 23328</strain>
    </source>
</reference>
<name>A0A1E5GGN8_9ENTE</name>
<dbReference type="Proteomes" id="UP000094068">
    <property type="component" value="Unassembled WGS sequence"/>
</dbReference>
<dbReference type="Gene3D" id="3.30.450.40">
    <property type="match status" value="1"/>
</dbReference>
<dbReference type="InterPro" id="IPR029016">
    <property type="entry name" value="GAF-like_dom_sf"/>
</dbReference>
<protein>
    <recommendedName>
        <fullName evidence="3">GAF domain-containing protein</fullName>
    </recommendedName>
</protein>
<organism evidence="1 2">
    <name type="scientific">Enterococcus ureasiticus</name>
    <dbReference type="NCBI Taxonomy" id="903984"/>
    <lineage>
        <taxon>Bacteria</taxon>
        <taxon>Bacillati</taxon>
        <taxon>Bacillota</taxon>
        <taxon>Bacilli</taxon>
        <taxon>Lactobacillales</taxon>
        <taxon>Enterococcaceae</taxon>
        <taxon>Enterococcus</taxon>
    </lineage>
</organism>
<dbReference type="STRING" id="903984.BCR21_06465"/>
<dbReference type="OrthoDB" id="2360948at2"/>
<sequence>MTDQIQQRIDQIKEDLQVDFVALALSTVNEVTKVRVIRWNYVAGNTNQHYQRIKLQVGKGIGGIVWRTGRAYQATELQKQPEKLVELPITRMEKLATIVAFPALEDGEVKGVLLVGYREETLITEDFLAVAKEKTDELLVYL</sequence>
<evidence type="ECO:0000313" key="2">
    <source>
        <dbReference type="Proteomes" id="UP000094068"/>
    </source>
</evidence>